<evidence type="ECO:0000256" key="1">
    <source>
        <dbReference type="SAM" id="MobiDB-lite"/>
    </source>
</evidence>
<evidence type="ECO:0000313" key="3">
    <source>
        <dbReference type="Proteomes" id="UP001283361"/>
    </source>
</evidence>
<feature type="region of interest" description="Disordered" evidence="1">
    <location>
        <begin position="69"/>
        <end position="90"/>
    </location>
</feature>
<evidence type="ECO:0000313" key="2">
    <source>
        <dbReference type="EMBL" id="KAK3712345.1"/>
    </source>
</evidence>
<gene>
    <name evidence="2" type="ORF">RRG08_002675</name>
</gene>
<name>A0AAE1CMA6_9GAST</name>
<keyword evidence="3" id="KW-1185">Reference proteome</keyword>
<dbReference type="Proteomes" id="UP001283361">
    <property type="component" value="Unassembled WGS sequence"/>
</dbReference>
<accession>A0AAE1CMA6</accession>
<protein>
    <submittedName>
        <fullName evidence="2">Uncharacterized protein</fullName>
    </submittedName>
</protein>
<organism evidence="2 3">
    <name type="scientific">Elysia crispata</name>
    <name type="common">lettuce slug</name>
    <dbReference type="NCBI Taxonomy" id="231223"/>
    <lineage>
        <taxon>Eukaryota</taxon>
        <taxon>Metazoa</taxon>
        <taxon>Spiralia</taxon>
        <taxon>Lophotrochozoa</taxon>
        <taxon>Mollusca</taxon>
        <taxon>Gastropoda</taxon>
        <taxon>Heterobranchia</taxon>
        <taxon>Euthyneura</taxon>
        <taxon>Panpulmonata</taxon>
        <taxon>Sacoglossa</taxon>
        <taxon>Placobranchoidea</taxon>
        <taxon>Plakobranchidae</taxon>
        <taxon>Elysia</taxon>
    </lineage>
</organism>
<proteinExistence type="predicted"/>
<dbReference type="AlphaFoldDB" id="A0AAE1CMA6"/>
<sequence>MTGRDNMTGHSSTKLILVPSEDSLLFLTCNGLCSSKSTGAIKWPSVDEQTPLKLEIFKKFVESPMQSGQCRFEPNTVPNNFRDSSEEPSITERFWRL</sequence>
<comment type="caution">
    <text evidence="2">The sequence shown here is derived from an EMBL/GenBank/DDBJ whole genome shotgun (WGS) entry which is preliminary data.</text>
</comment>
<dbReference type="EMBL" id="JAWDGP010007584">
    <property type="protein sequence ID" value="KAK3712345.1"/>
    <property type="molecule type" value="Genomic_DNA"/>
</dbReference>
<reference evidence="2" key="1">
    <citation type="journal article" date="2023" name="G3 (Bethesda)">
        <title>A reference genome for the long-term kleptoplast-retaining sea slug Elysia crispata morphotype clarki.</title>
        <authorList>
            <person name="Eastman K.E."/>
            <person name="Pendleton A.L."/>
            <person name="Shaikh M.A."/>
            <person name="Suttiyut T."/>
            <person name="Ogas R."/>
            <person name="Tomko P."/>
            <person name="Gavelis G."/>
            <person name="Widhalm J.R."/>
            <person name="Wisecaver J.H."/>
        </authorList>
    </citation>
    <scope>NUCLEOTIDE SEQUENCE</scope>
    <source>
        <strain evidence="2">ECLA1</strain>
    </source>
</reference>